<dbReference type="PANTHER" id="PTHR24422">
    <property type="entry name" value="CHEMOTAXIS PROTEIN METHYLTRANSFERASE"/>
    <property type="match status" value="1"/>
</dbReference>
<dbReference type="PROSITE" id="PS50123">
    <property type="entry name" value="CHER"/>
    <property type="match status" value="1"/>
</dbReference>
<evidence type="ECO:0000256" key="2">
    <source>
        <dbReference type="ARBA" id="ARBA00012534"/>
    </source>
</evidence>
<dbReference type="GO" id="GO:0032259">
    <property type="term" value="P:methylation"/>
    <property type="evidence" value="ECO:0007669"/>
    <property type="project" value="UniProtKB-KW"/>
</dbReference>
<dbReference type="Pfam" id="PF03705">
    <property type="entry name" value="CheR_N"/>
    <property type="match status" value="1"/>
</dbReference>
<dbReference type="EMBL" id="RDSM01000002">
    <property type="protein sequence ID" value="RXH56286.1"/>
    <property type="molecule type" value="Genomic_DNA"/>
</dbReference>
<dbReference type="Gene3D" id="3.40.50.150">
    <property type="entry name" value="Vaccinia Virus protein VP39"/>
    <property type="match status" value="1"/>
</dbReference>
<keyword evidence="5" id="KW-0949">S-adenosyl-L-methionine</keyword>
<dbReference type="SUPFAM" id="SSF47757">
    <property type="entry name" value="Chemotaxis receptor methyltransferase CheR, N-terminal domain"/>
    <property type="match status" value="1"/>
</dbReference>
<evidence type="ECO:0000313" key="8">
    <source>
        <dbReference type="Proteomes" id="UP000289437"/>
    </source>
</evidence>
<dbReference type="InterPro" id="IPR022642">
    <property type="entry name" value="CheR_C"/>
</dbReference>
<sequence length="294" mass="33095">MNPALDYQETLTMRTSDFEQIRRMVYDFCGVDLTGKQVLVGTRLGKKIRDLGFKTFDSYCEKVRQDPSGELFTTMIDWLTTNHTSFFREEQHFELLQNTIVPALPAGSPIKIWSAACSSGEEPYTIAFSLASVLGDAVFSRASILATDISTRVLERARTGLYPLSRLDGLSTELRRKCLLKGTGKYADQCLVKPEIRSLVDFRRFNLLEDCSSFGPFQVIFCRNVMIYFDQQTQETLVNKLASRLLPGGYLLIGHSESLNGINHRLQYVTPATYRKGTSDDAAASGPGSRRRVR</sequence>
<dbReference type="InterPro" id="IPR026024">
    <property type="entry name" value="Chemotaxis_MeTrfase_CheR"/>
</dbReference>
<organism evidence="7 8">
    <name type="scientific">Granulicella sibirica</name>
    <dbReference type="NCBI Taxonomy" id="2479048"/>
    <lineage>
        <taxon>Bacteria</taxon>
        <taxon>Pseudomonadati</taxon>
        <taxon>Acidobacteriota</taxon>
        <taxon>Terriglobia</taxon>
        <taxon>Terriglobales</taxon>
        <taxon>Acidobacteriaceae</taxon>
        <taxon>Granulicella</taxon>
    </lineage>
</organism>
<dbReference type="InterPro" id="IPR000780">
    <property type="entry name" value="CheR_MeTrfase"/>
</dbReference>
<dbReference type="RefSeq" id="WP_206662772.1">
    <property type="nucleotide sequence ID" value="NZ_RDSM01000002.1"/>
</dbReference>
<comment type="caution">
    <text evidence="7">The sequence shown here is derived from an EMBL/GenBank/DDBJ whole genome shotgun (WGS) entry which is preliminary data.</text>
</comment>
<accession>A0A4Q0T416</accession>
<dbReference type="GO" id="GO:0008983">
    <property type="term" value="F:protein-glutamate O-methyltransferase activity"/>
    <property type="evidence" value="ECO:0007669"/>
    <property type="project" value="UniProtKB-EC"/>
</dbReference>
<dbReference type="InterPro" id="IPR050903">
    <property type="entry name" value="Bact_Chemotaxis_MeTrfase"/>
</dbReference>
<dbReference type="Proteomes" id="UP000289437">
    <property type="component" value="Unassembled WGS sequence"/>
</dbReference>
<dbReference type="EC" id="2.1.1.80" evidence="2"/>
<evidence type="ECO:0000256" key="1">
    <source>
        <dbReference type="ARBA" id="ARBA00001541"/>
    </source>
</evidence>
<evidence type="ECO:0000259" key="6">
    <source>
        <dbReference type="PROSITE" id="PS50123"/>
    </source>
</evidence>
<gene>
    <name evidence="7" type="ORF">GRAN_3143</name>
</gene>
<evidence type="ECO:0000256" key="5">
    <source>
        <dbReference type="ARBA" id="ARBA00022691"/>
    </source>
</evidence>
<dbReference type="InterPro" id="IPR036804">
    <property type="entry name" value="CheR_N_sf"/>
</dbReference>
<dbReference type="PANTHER" id="PTHR24422:SF19">
    <property type="entry name" value="CHEMOTAXIS PROTEIN METHYLTRANSFERASE"/>
    <property type="match status" value="1"/>
</dbReference>
<dbReference type="SUPFAM" id="SSF53335">
    <property type="entry name" value="S-adenosyl-L-methionine-dependent methyltransferases"/>
    <property type="match status" value="1"/>
</dbReference>
<dbReference type="Pfam" id="PF01739">
    <property type="entry name" value="CheR"/>
    <property type="match status" value="1"/>
</dbReference>
<name>A0A4Q0T416_9BACT</name>
<dbReference type="AlphaFoldDB" id="A0A4Q0T416"/>
<evidence type="ECO:0000256" key="4">
    <source>
        <dbReference type="ARBA" id="ARBA00022679"/>
    </source>
</evidence>
<protein>
    <recommendedName>
        <fullName evidence="2">protein-glutamate O-methyltransferase</fullName>
        <ecNumber evidence="2">2.1.1.80</ecNumber>
    </recommendedName>
</protein>
<dbReference type="Gene3D" id="1.10.155.10">
    <property type="entry name" value="Chemotaxis receptor methyltransferase CheR, N-terminal domain"/>
    <property type="match status" value="1"/>
</dbReference>
<comment type="catalytic activity">
    <reaction evidence="1">
        <text>L-glutamyl-[protein] + S-adenosyl-L-methionine = [protein]-L-glutamate 5-O-methyl ester + S-adenosyl-L-homocysteine</text>
        <dbReference type="Rhea" id="RHEA:24452"/>
        <dbReference type="Rhea" id="RHEA-COMP:10208"/>
        <dbReference type="Rhea" id="RHEA-COMP:10311"/>
        <dbReference type="ChEBI" id="CHEBI:29973"/>
        <dbReference type="ChEBI" id="CHEBI:57856"/>
        <dbReference type="ChEBI" id="CHEBI:59789"/>
        <dbReference type="ChEBI" id="CHEBI:82795"/>
        <dbReference type="EC" id="2.1.1.80"/>
    </reaction>
</comment>
<dbReference type="SMART" id="SM00138">
    <property type="entry name" value="MeTrc"/>
    <property type="match status" value="1"/>
</dbReference>
<dbReference type="PIRSF" id="PIRSF000410">
    <property type="entry name" value="CheR"/>
    <property type="match status" value="1"/>
</dbReference>
<feature type="domain" description="CheR-type methyltransferase" evidence="6">
    <location>
        <begin position="6"/>
        <end position="279"/>
    </location>
</feature>
<evidence type="ECO:0000313" key="7">
    <source>
        <dbReference type="EMBL" id="RXH56286.1"/>
    </source>
</evidence>
<keyword evidence="8" id="KW-1185">Reference proteome</keyword>
<dbReference type="InterPro" id="IPR022641">
    <property type="entry name" value="CheR_N"/>
</dbReference>
<dbReference type="InterPro" id="IPR029063">
    <property type="entry name" value="SAM-dependent_MTases_sf"/>
</dbReference>
<proteinExistence type="predicted"/>
<dbReference type="PRINTS" id="PR00996">
    <property type="entry name" value="CHERMTFRASE"/>
</dbReference>
<evidence type="ECO:0000256" key="3">
    <source>
        <dbReference type="ARBA" id="ARBA00022603"/>
    </source>
</evidence>
<reference evidence="8" key="2">
    <citation type="submission" date="2019-02" db="EMBL/GenBank/DDBJ databases">
        <title>Granulicella sibirica sp. nov., a psychrotolerant acidobacterium isolated from an organic soil layer in forested tundra, West Siberia.</title>
        <authorList>
            <person name="Oshkin I.Y."/>
            <person name="Kulichevskaya I.S."/>
            <person name="Rijpstra W.I.C."/>
            <person name="Sinninghe Damste J.S."/>
            <person name="Rakitin A.L."/>
            <person name="Ravin N.V."/>
            <person name="Dedysh S.N."/>
        </authorList>
    </citation>
    <scope>NUCLEOTIDE SEQUENCE [LARGE SCALE GENOMIC DNA]</scope>
    <source>
        <strain evidence="8">AF10</strain>
    </source>
</reference>
<keyword evidence="3 7" id="KW-0489">Methyltransferase</keyword>
<keyword evidence="4 7" id="KW-0808">Transferase</keyword>
<reference evidence="7 8" key="1">
    <citation type="submission" date="2018-11" db="EMBL/GenBank/DDBJ databases">
        <authorList>
            <person name="Mardanov A.V."/>
            <person name="Ravin N.V."/>
            <person name="Dedysh S.N."/>
        </authorList>
    </citation>
    <scope>NUCLEOTIDE SEQUENCE [LARGE SCALE GENOMIC DNA]</scope>
    <source>
        <strain evidence="7 8">AF10</strain>
    </source>
</reference>